<evidence type="ECO:0000256" key="1">
    <source>
        <dbReference type="ARBA" id="ARBA00000274"/>
    </source>
</evidence>
<dbReference type="InterPro" id="IPR031100">
    <property type="entry name" value="LOG_fam"/>
</dbReference>
<sequence length="194" mass="20833">MQRICVFLGSNPGNSPEYRKTAQELGTELAHRGITTVYGGSNVGLMGALADAALAAGGEVIGVIPEALQKKEIAHTGLTEQHIVGSMHQRKALMAELSDGFIALPGGMGTLEELCEMLTWAQLGFHKKPCGLLDVGGYYQNLCAFLDNAVSQGFVQPAHRGMLLSAPEPDALLSLFENYRAPVVNKWIERPQTL</sequence>
<reference evidence="4 5" key="1">
    <citation type="submission" date="2017-06" db="EMBL/GenBank/DDBJ databases">
        <authorList>
            <person name="Kim H.J."/>
            <person name="Triplett B.A."/>
        </authorList>
    </citation>
    <scope>NUCLEOTIDE SEQUENCE [LARGE SCALE GENOMIC DNA]</scope>
    <source>
        <strain evidence="4 5">DSM 13116</strain>
    </source>
</reference>
<proteinExistence type="inferred from homology"/>
<evidence type="ECO:0000256" key="2">
    <source>
        <dbReference type="ARBA" id="ARBA00006763"/>
    </source>
</evidence>
<evidence type="ECO:0000313" key="5">
    <source>
        <dbReference type="Proteomes" id="UP000198324"/>
    </source>
</evidence>
<keyword evidence="3" id="KW-0203">Cytokinin biosynthesis</keyword>
<dbReference type="RefSeq" id="WP_089275101.1">
    <property type="nucleotide sequence ID" value="NZ_FZOC01000007.1"/>
</dbReference>
<dbReference type="GO" id="GO:0008714">
    <property type="term" value="F:AMP nucleosidase activity"/>
    <property type="evidence" value="ECO:0007669"/>
    <property type="project" value="UniProtKB-EC"/>
</dbReference>
<dbReference type="PANTHER" id="PTHR31223:SF70">
    <property type="entry name" value="LOG FAMILY PROTEIN YJL055W"/>
    <property type="match status" value="1"/>
</dbReference>
<keyword evidence="3" id="KW-0378">Hydrolase</keyword>
<dbReference type="AlphaFoldDB" id="A0A239C1I0"/>
<name>A0A239C1I0_9BACT</name>
<dbReference type="Gene3D" id="3.40.50.450">
    <property type="match status" value="1"/>
</dbReference>
<accession>A0A239C1I0</accession>
<evidence type="ECO:0000313" key="4">
    <source>
        <dbReference type="EMBL" id="SNS13990.1"/>
    </source>
</evidence>
<dbReference type="EC" id="3.2.2.n1" evidence="3"/>
<dbReference type="GO" id="GO:0009691">
    <property type="term" value="P:cytokinin biosynthetic process"/>
    <property type="evidence" value="ECO:0007669"/>
    <property type="project" value="UniProtKB-UniRule"/>
</dbReference>
<dbReference type="Pfam" id="PF03641">
    <property type="entry name" value="Lysine_decarbox"/>
    <property type="match status" value="1"/>
</dbReference>
<dbReference type="SUPFAM" id="SSF102405">
    <property type="entry name" value="MCP/YpsA-like"/>
    <property type="match status" value="1"/>
</dbReference>
<dbReference type="EMBL" id="FZOC01000007">
    <property type="protein sequence ID" value="SNS13990.1"/>
    <property type="molecule type" value="Genomic_DNA"/>
</dbReference>
<comment type="similarity">
    <text evidence="2 3">Belongs to the LOG family.</text>
</comment>
<dbReference type="OrthoDB" id="9801098at2"/>
<dbReference type="NCBIfam" id="TIGR00730">
    <property type="entry name" value="Rossman fold protein, TIGR00730 family"/>
    <property type="match status" value="1"/>
</dbReference>
<comment type="catalytic activity">
    <reaction evidence="1">
        <text>AMP + H2O = D-ribose 5-phosphate + adenine</text>
        <dbReference type="Rhea" id="RHEA:20129"/>
        <dbReference type="ChEBI" id="CHEBI:15377"/>
        <dbReference type="ChEBI" id="CHEBI:16708"/>
        <dbReference type="ChEBI" id="CHEBI:78346"/>
        <dbReference type="ChEBI" id="CHEBI:456215"/>
        <dbReference type="EC" id="3.2.2.4"/>
    </reaction>
</comment>
<dbReference type="PANTHER" id="PTHR31223">
    <property type="entry name" value="LOG FAMILY PROTEIN YJL055W"/>
    <property type="match status" value="1"/>
</dbReference>
<organism evidence="4 5">
    <name type="scientific">Humidesulfovibrio mexicanus</name>
    <dbReference type="NCBI Taxonomy" id="147047"/>
    <lineage>
        <taxon>Bacteria</taxon>
        <taxon>Pseudomonadati</taxon>
        <taxon>Thermodesulfobacteriota</taxon>
        <taxon>Desulfovibrionia</taxon>
        <taxon>Desulfovibrionales</taxon>
        <taxon>Desulfovibrionaceae</taxon>
        <taxon>Humidesulfovibrio</taxon>
    </lineage>
</organism>
<keyword evidence="5" id="KW-1185">Reference proteome</keyword>
<evidence type="ECO:0000256" key="3">
    <source>
        <dbReference type="RuleBase" id="RU363015"/>
    </source>
</evidence>
<protein>
    <recommendedName>
        <fullName evidence="3">Cytokinin riboside 5'-monophosphate phosphoribohydrolase</fullName>
        <ecNumber evidence="3">3.2.2.n1</ecNumber>
    </recommendedName>
</protein>
<dbReference type="GO" id="GO:0005829">
    <property type="term" value="C:cytosol"/>
    <property type="evidence" value="ECO:0007669"/>
    <property type="project" value="TreeGrafter"/>
</dbReference>
<gene>
    <name evidence="4" type="ORF">SAMN04488503_2897</name>
</gene>
<dbReference type="Proteomes" id="UP000198324">
    <property type="component" value="Unassembled WGS sequence"/>
</dbReference>
<dbReference type="InterPro" id="IPR005269">
    <property type="entry name" value="LOG"/>
</dbReference>